<reference evidence="1 2" key="1">
    <citation type="submission" date="2017-08" db="EMBL/GenBank/DDBJ databases">
        <title>Infants hospitalized years apart are colonized by the same room-sourced microbial strains.</title>
        <authorList>
            <person name="Brooks B."/>
            <person name="Olm M.R."/>
            <person name="Firek B.A."/>
            <person name="Baker R."/>
            <person name="Thomas B.C."/>
            <person name="Morowitz M.J."/>
            <person name="Banfield J.F."/>
        </authorList>
    </citation>
    <scope>NUCLEOTIDE SEQUENCE [LARGE SCALE GENOMIC DNA]</scope>
    <source>
        <strain evidence="1">S2_018_000_R2_104</strain>
    </source>
</reference>
<organism evidence="1 2">
    <name type="scientific">Micavibrio aeruginosavorus</name>
    <dbReference type="NCBI Taxonomy" id="349221"/>
    <lineage>
        <taxon>Bacteria</taxon>
        <taxon>Pseudomonadati</taxon>
        <taxon>Bdellovibrionota</taxon>
        <taxon>Bdellovibrionia</taxon>
        <taxon>Bdellovibrionales</taxon>
        <taxon>Pseudobdellovibrionaceae</taxon>
        <taxon>Micavibrio</taxon>
    </lineage>
</organism>
<accession>A0A2W5A1S7</accession>
<dbReference type="Proteomes" id="UP000249557">
    <property type="component" value="Unassembled WGS sequence"/>
</dbReference>
<proteinExistence type="predicted"/>
<dbReference type="AlphaFoldDB" id="A0A2W5A1S7"/>
<sequence length="238" mass="25857">MNKESGNALWLILIAIFLLGGLTVLLSRTGSQTEDTGNAEQMQIVASNILGYAASIEQGIQTLLMRGCSENEISFWYDSNKDGTENSSDDYYNPNAPSDRTCHIFSTTGAGLNYQDMGAKIGVANQMLFGTATVGRAIKGIGNDNKTDLYLHIGTSGGTKAAMEPFCKTVNRMGGIPTAPFPSTTIIQSVAAGQKFVGTFFNSSVSVFDMSSWRKKSKYFCYEHNATTYFFSYVILAR</sequence>
<name>A0A2W5A1S7_9BACT</name>
<protein>
    <submittedName>
        <fullName evidence="1">Uncharacterized protein</fullName>
    </submittedName>
</protein>
<evidence type="ECO:0000313" key="1">
    <source>
        <dbReference type="EMBL" id="PZO88480.1"/>
    </source>
</evidence>
<evidence type="ECO:0000313" key="2">
    <source>
        <dbReference type="Proteomes" id="UP000249557"/>
    </source>
</evidence>
<comment type="caution">
    <text evidence="1">The sequence shown here is derived from an EMBL/GenBank/DDBJ whole genome shotgun (WGS) entry which is preliminary data.</text>
</comment>
<dbReference type="EMBL" id="QFNK01000016">
    <property type="protein sequence ID" value="PZO88480.1"/>
    <property type="molecule type" value="Genomic_DNA"/>
</dbReference>
<gene>
    <name evidence="1" type="ORF">DI626_01670</name>
</gene>